<feature type="region of interest" description="Disordered" evidence="2">
    <location>
        <begin position="444"/>
        <end position="504"/>
    </location>
</feature>
<keyword evidence="7" id="KW-1185">Reference proteome</keyword>
<evidence type="ECO:0000256" key="2">
    <source>
        <dbReference type="SAM" id="MobiDB-lite"/>
    </source>
</evidence>
<dbReference type="GO" id="GO:0035091">
    <property type="term" value="F:phosphatidylinositol binding"/>
    <property type="evidence" value="ECO:0007669"/>
    <property type="project" value="TreeGrafter"/>
</dbReference>
<feature type="coiled-coil region" evidence="1">
    <location>
        <begin position="707"/>
        <end position="734"/>
    </location>
</feature>
<gene>
    <name evidence="6" type="ORF">EW145_g1461</name>
</gene>
<feature type="compositionally biased region" description="Polar residues" evidence="2">
    <location>
        <begin position="483"/>
        <end position="495"/>
    </location>
</feature>
<protein>
    <recommendedName>
        <fullName evidence="8">DUF3818 domain-containing protein</fullName>
    </recommendedName>
</protein>
<reference evidence="6 7" key="1">
    <citation type="submission" date="2019-02" db="EMBL/GenBank/DDBJ databases">
        <title>Genome sequencing of the rare red list fungi Phellinidium pouzarii.</title>
        <authorList>
            <person name="Buettner E."/>
            <person name="Kellner H."/>
        </authorList>
    </citation>
    <scope>NUCLEOTIDE SEQUENCE [LARGE SCALE GENOMIC DNA]</scope>
    <source>
        <strain evidence="6 7">DSM 108285</strain>
    </source>
</reference>
<dbReference type="Pfam" id="PF12828">
    <property type="entry name" value="PXB"/>
    <property type="match status" value="1"/>
</dbReference>
<dbReference type="PANTHER" id="PTHR47185:SF1">
    <property type="entry name" value="PX DOMAIN-CONTAINING PROTEIN YPR097W"/>
    <property type="match status" value="1"/>
</dbReference>
<sequence length="1230" mass="137373">MSQQIPRFAFFSVSAFLLDDLFQGATSVSEPTNFGKIVVNALAAMTKNSGAIDQRLLRMYLGMAPSYLIMDSSMNSDGGLGVASWRTGFYRLIEVLVALHKRGELQLETVNAASKACSECWSVAGSWRGLEECKDTIREIAGKLKTLLDVNGRTLNVAAYVSAYIIVFTLVSSSTVAAVSSFSSLVARRFQLMDEEEVSFSRTSPSSAGRPRRPTRNLPPSPINIDAAQTHLNTDSDAYPAQLVSSPVDGHETTQLTPLRAHYLKKALVSLQIGRELDAITTASSVPNVSTLSYLGPPFTLPPREAQPLDLPFLKYAFRQFVATFPFLASAPKNFFPEKVQPFVASVLSRNLSTANVVDDQAEDPDQAARKRIIAKIEKQLAFVVGSATKLVEPEEVVRLTQADLNRLEAIARKRNAKHTKTKEVFEVNIVCIRAVLDKGRMRSKVHELRKRHPDELVRPPPPKDRSTVSASASASTVAATSPMASRASNTSQPNDSSDSVSSFTTQQAIQNIRLAREKNRLTLRAYLSSLLNSSVLASSPVLLHFLISNPTLLSRDEQEDALRREEADRKRDEGRIQFAHEIAARVEGLRSAVKSMKGDIMGKGGLSQIFSTVRAIENVRDLPNEYQAVLEWGRITLASTIFQHFVAEDDASESFATLKRLHGLMPYFVLKGILRVSNPVSMIRSFLDLFLAQPFGGRSLLQRMFSSSLQEDVRQLEEEIEAVKEKIEDDMICEKIRQFVYAPKEIQGVYKADAAAEGLNLLTVVLRSGEQPALSRPQLHRVMRAHRAHEQYVRQRSELADSDDDDGPQDDNAWLYEDLSILTKLFSQLRDKEQLIELIFEGTTADLLKDMITIFYSPLAQVYKAASIADSLNDLQNFINDLIRTVELAEEANQEDPQRIVQTFIDLVERHEQAFYAFVHKVHSKGEGLFDSLMKWIQLFLTLFQEGFNEKVSLEYLLPHGGPERVVVMKEVDEVALYHYKLKLAHEDKLRRRFGKTQGQSEADAEDEATQLLVDGIVDDLSFGDLLKGDADEIEAEESEEDRSSEEETDEDGSNESSEYGSTSGSEESNSVEDRPPRPPPKPPLAGHSPLSSAHRQDHHTIHLPEPRGRDDARENNQPRLRSRSRSMSALKFMFTKNSHDPPPVPSLPDHILPSPQYKPLPPSPLSARSSQDSEKMQPPRRPPPSKMVPKKKKNKTALQLKPPVLKEIPNLLPIFVEIMRPLLRSSTM</sequence>
<evidence type="ECO:0000256" key="3">
    <source>
        <dbReference type="SAM" id="SignalP"/>
    </source>
</evidence>
<feature type="compositionally biased region" description="Acidic residues" evidence="2">
    <location>
        <begin position="1034"/>
        <end position="1055"/>
    </location>
</feature>
<feature type="region of interest" description="Disordered" evidence="2">
    <location>
        <begin position="201"/>
        <end position="226"/>
    </location>
</feature>
<name>A0A4S4LEX2_9AGAM</name>
<dbReference type="EMBL" id="SGPK01000041">
    <property type="protein sequence ID" value="THH10245.1"/>
    <property type="molecule type" value="Genomic_DNA"/>
</dbReference>
<dbReference type="InterPro" id="IPR047168">
    <property type="entry name" value="LEC1-like"/>
</dbReference>
<evidence type="ECO:0000313" key="6">
    <source>
        <dbReference type="EMBL" id="THH10245.1"/>
    </source>
</evidence>
<comment type="caution">
    <text evidence="6">The sequence shown here is derived from an EMBL/GenBank/DDBJ whole genome shotgun (WGS) entry which is preliminary data.</text>
</comment>
<feature type="compositionally biased region" description="Low complexity" evidence="2">
    <location>
        <begin position="468"/>
        <end position="482"/>
    </location>
</feature>
<feature type="compositionally biased region" description="Basic and acidic residues" evidence="2">
    <location>
        <begin position="1096"/>
        <end position="1118"/>
    </location>
</feature>
<dbReference type="AlphaFoldDB" id="A0A4S4LEX2"/>
<feature type="region of interest" description="Disordered" evidence="2">
    <location>
        <begin position="1034"/>
        <end position="1203"/>
    </location>
</feature>
<feature type="compositionally biased region" description="Basic and acidic residues" evidence="2">
    <location>
        <begin position="444"/>
        <end position="467"/>
    </location>
</feature>
<feature type="chain" id="PRO_5020339399" description="DUF3818 domain-containing protein" evidence="3">
    <location>
        <begin position="28"/>
        <end position="1230"/>
    </location>
</feature>
<dbReference type="InterPro" id="IPR024555">
    <property type="entry name" value="PX-associated"/>
</dbReference>
<dbReference type="InterPro" id="IPR024554">
    <property type="entry name" value="LEC1-like_C"/>
</dbReference>
<feature type="domain" description="PX-associated" evidence="5">
    <location>
        <begin position="253"/>
        <end position="386"/>
    </location>
</feature>
<keyword evidence="1" id="KW-0175">Coiled coil</keyword>
<evidence type="ECO:0000259" key="4">
    <source>
        <dbReference type="Pfam" id="PF12825"/>
    </source>
</evidence>
<feature type="compositionally biased region" description="Low complexity" evidence="2">
    <location>
        <begin position="1056"/>
        <end position="1070"/>
    </location>
</feature>
<feature type="signal peptide" evidence="3">
    <location>
        <begin position="1"/>
        <end position="27"/>
    </location>
</feature>
<organism evidence="6 7">
    <name type="scientific">Phellinidium pouzarii</name>
    <dbReference type="NCBI Taxonomy" id="167371"/>
    <lineage>
        <taxon>Eukaryota</taxon>
        <taxon>Fungi</taxon>
        <taxon>Dikarya</taxon>
        <taxon>Basidiomycota</taxon>
        <taxon>Agaricomycotina</taxon>
        <taxon>Agaricomycetes</taxon>
        <taxon>Hymenochaetales</taxon>
        <taxon>Hymenochaetaceae</taxon>
        <taxon>Phellinidium</taxon>
    </lineage>
</organism>
<evidence type="ECO:0000259" key="5">
    <source>
        <dbReference type="Pfam" id="PF12828"/>
    </source>
</evidence>
<dbReference type="OrthoDB" id="2117459at2759"/>
<evidence type="ECO:0008006" key="8">
    <source>
        <dbReference type="Google" id="ProtNLM"/>
    </source>
</evidence>
<proteinExistence type="predicted"/>
<dbReference type="Pfam" id="PF12825">
    <property type="entry name" value="DUF3818"/>
    <property type="match status" value="1"/>
</dbReference>
<feature type="domain" description="PX" evidence="4">
    <location>
        <begin position="606"/>
        <end position="946"/>
    </location>
</feature>
<dbReference type="PANTHER" id="PTHR47185">
    <property type="entry name" value="PX DOMAIN-CONTAINING PROTEIN YPR097W"/>
    <property type="match status" value="1"/>
</dbReference>
<keyword evidence="3" id="KW-0732">Signal</keyword>
<dbReference type="Proteomes" id="UP000308199">
    <property type="component" value="Unassembled WGS sequence"/>
</dbReference>
<evidence type="ECO:0000256" key="1">
    <source>
        <dbReference type="SAM" id="Coils"/>
    </source>
</evidence>
<accession>A0A4S4LEX2</accession>
<evidence type="ECO:0000313" key="7">
    <source>
        <dbReference type="Proteomes" id="UP000308199"/>
    </source>
</evidence>